<sequence>MRRGALRATVVLAALAAVGAAGLRGCAPPELRLAAPDRPAGGAPSAVETASAPERAAAPEKAAAPAAEPGPGPGPEPGAASPAAPAPAPASAPAPDQSAAESAPASTLATGSEAVPAEGRVAAAAPSFDIARVEPDGAALIAGRAAPGAEVELTADGAPVARARAGADGAFVLMADLPVRAPGGALRLGLRAFGPDGTAATGAQEVIVLAPSAPAAPGREDAPRAGAPGAEPAAVAGGAPTPPPAKAEAAPAVVALGPEGARLVQPQAPADGAVTLDLVSYDEKGAVTVSGRGSPGAVARVYADGAHLGDAAVDGAGAWSAQLDALDAPGDYTLRVDEVDRAGKVRSRLETPFRREPAQALTPGQVVVQPGASLWRIARAHYGAGASYVVIYEANRARIRDPDLIYPGQVFDLPGAPR</sequence>
<feature type="region of interest" description="Disordered" evidence="1">
    <location>
        <begin position="214"/>
        <end position="250"/>
    </location>
</feature>
<dbReference type="OrthoDB" id="370541at2"/>
<dbReference type="EMBL" id="FRDL01000001">
    <property type="protein sequence ID" value="SHN50405.1"/>
    <property type="molecule type" value="Genomic_DNA"/>
</dbReference>
<keyword evidence="5" id="KW-1185">Reference proteome</keyword>
<feature type="compositionally biased region" description="Low complexity" evidence="1">
    <location>
        <begin position="46"/>
        <end position="67"/>
    </location>
</feature>
<evidence type="ECO:0000259" key="3">
    <source>
        <dbReference type="PROSITE" id="PS51782"/>
    </source>
</evidence>
<evidence type="ECO:0000313" key="4">
    <source>
        <dbReference type="EMBL" id="SHN50405.1"/>
    </source>
</evidence>
<dbReference type="InterPro" id="IPR013783">
    <property type="entry name" value="Ig-like_fold"/>
</dbReference>
<dbReference type="InterPro" id="IPR036779">
    <property type="entry name" value="LysM_dom_sf"/>
</dbReference>
<dbReference type="CDD" id="cd00118">
    <property type="entry name" value="LysM"/>
    <property type="match status" value="1"/>
</dbReference>
<feature type="domain" description="LysM" evidence="3">
    <location>
        <begin position="364"/>
        <end position="413"/>
    </location>
</feature>
<reference evidence="4 5" key="1">
    <citation type="submission" date="2016-12" db="EMBL/GenBank/DDBJ databases">
        <authorList>
            <person name="Song W.-J."/>
            <person name="Kurnit D.M."/>
        </authorList>
    </citation>
    <scope>NUCLEOTIDE SEQUENCE [LARGE SCALE GENOMIC DNA]</scope>
    <source>
        <strain evidence="4 5">CGMCC 1.10808</strain>
    </source>
</reference>
<organism evidence="4 5">
    <name type="scientific">Oceanicella actignis</name>
    <dbReference type="NCBI Taxonomy" id="1189325"/>
    <lineage>
        <taxon>Bacteria</taxon>
        <taxon>Pseudomonadati</taxon>
        <taxon>Pseudomonadota</taxon>
        <taxon>Alphaproteobacteria</taxon>
        <taxon>Rhodobacterales</taxon>
        <taxon>Paracoccaceae</taxon>
        <taxon>Oceanicella</taxon>
    </lineage>
</organism>
<dbReference type="STRING" id="1189325.SAMN04488119_102304"/>
<feature type="region of interest" description="Disordered" evidence="1">
    <location>
        <begin position="29"/>
        <end position="113"/>
    </location>
</feature>
<proteinExistence type="predicted"/>
<evidence type="ECO:0000256" key="2">
    <source>
        <dbReference type="SAM" id="SignalP"/>
    </source>
</evidence>
<protein>
    <submittedName>
        <fullName evidence="4">LysM domain-containing protein</fullName>
    </submittedName>
</protein>
<dbReference type="PROSITE" id="PS51782">
    <property type="entry name" value="LYSM"/>
    <property type="match status" value="1"/>
</dbReference>
<dbReference type="SMART" id="SM00257">
    <property type="entry name" value="LysM"/>
    <property type="match status" value="1"/>
</dbReference>
<dbReference type="InterPro" id="IPR052196">
    <property type="entry name" value="Bact_Kbp"/>
</dbReference>
<dbReference type="Pfam" id="PF01476">
    <property type="entry name" value="LysM"/>
    <property type="match status" value="1"/>
</dbReference>
<dbReference type="Proteomes" id="UP000184066">
    <property type="component" value="Unassembled WGS sequence"/>
</dbReference>
<dbReference type="PANTHER" id="PTHR34700">
    <property type="entry name" value="POTASSIUM BINDING PROTEIN KBP"/>
    <property type="match status" value="1"/>
</dbReference>
<dbReference type="InterPro" id="IPR018392">
    <property type="entry name" value="LysM"/>
</dbReference>
<dbReference type="Gene3D" id="3.10.350.10">
    <property type="entry name" value="LysM domain"/>
    <property type="match status" value="1"/>
</dbReference>
<dbReference type="Gene3D" id="2.60.40.10">
    <property type="entry name" value="Immunoglobulins"/>
    <property type="match status" value="1"/>
</dbReference>
<evidence type="ECO:0000256" key="1">
    <source>
        <dbReference type="SAM" id="MobiDB-lite"/>
    </source>
</evidence>
<dbReference type="PANTHER" id="PTHR34700:SF4">
    <property type="entry name" value="PHAGE-LIKE ELEMENT PBSX PROTEIN XKDP"/>
    <property type="match status" value="1"/>
</dbReference>
<accession>A0A1M7RVW8</accession>
<feature type="chain" id="PRO_5009929019" evidence="2">
    <location>
        <begin position="17"/>
        <end position="418"/>
    </location>
</feature>
<feature type="compositionally biased region" description="Low complexity" evidence="1">
    <location>
        <begin position="224"/>
        <end position="239"/>
    </location>
</feature>
<keyword evidence="2" id="KW-0732">Signal</keyword>
<dbReference type="RefSeq" id="WP_083581066.1">
    <property type="nucleotide sequence ID" value="NZ_FOHL01000002.1"/>
</dbReference>
<dbReference type="AlphaFoldDB" id="A0A1M7RVW8"/>
<feature type="signal peptide" evidence="2">
    <location>
        <begin position="1"/>
        <end position="16"/>
    </location>
</feature>
<gene>
    <name evidence="4" type="ORF">SAMN05216200_101214</name>
</gene>
<name>A0A1M7RVW8_9RHOB</name>
<evidence type="ECO:0000313" key="5">
    <source>
        <dbReference type="Proteomes" id="UP000184066"/>
    </source>
</evidence>
<feature type="compositionally biased region" description="Low complexity" evidence="1">
    <location>
        <begin position="93"/>
        <end position="106"/>
    </location>
</feature>